<reference evidence="3 4" key="1">
    <citation type="submission" date="2020-07" db="EMBL/GenBank/DDBJ databases">
        <title>Sequencing the genomes of 1000 actinobacteria strains.</title>
        <authorList>
            <person name="Klenk H.-P."/>
        </authorList>
    </citation>
    <scope>NUCLEOTIDE SEQUENCE [LARGE SCALE GENOMIC DNA]</scope>
    <source>
        <strain evidence="3 4">CXB654</strain>
    </source>
</reference>
<keyword evidence="3" id="KW-0808">Transferase</keyword>
<dbReference type="Pfam" id="PF01755">
    <property type="entry name" value="Glyco_transf_25"/>
    <property type="match status" value="1"/>
</dbReference>
<feature type="region of interest" description="Disordered" evidence="1">
    <location>
        <begin position="199"/>
        <end position="245"/>
    </location>
</feature>
<comment type="caution">
    <text evidence="3">The sequence shown here is derived from an EMBL/GenBank/DDBJ whole genome shotgun (WGS) entry which is preliminary data.</text>
</comment>
<keyword evidence="3" id="KW-0328">Glycosyltransferase</keyword>
<dbReference type="Proteomes" id="UP000589036">
    <property type="component" value="Unassembled WGS sequence"/>
</dbReference>
<dbReference type="InterPro" id="IPR002654">
    <property type="entry name" value="Glyco_trans_25"/>
</dbReference>
<proteinExistence type="predicted"/>
<sequence length="245" mass="26864">MERILPAELPAAFTSDWEGPFDGRSLDLETISDLGHRLFPWRIESDNPWWSRPLKFGEIGCSLAHLACWRDAADNTSAPYVLILEDDAVLGSGFLPRLLDGLGRLAAEDPFDLLYLGRFPLDPDRPALPGFVVPGYSHCTFGYLLTRRGLGRILDAALDQAVVPVDEFLPALYTDHPRADLRARFPRCLEARAFDPPIVRQLPKEEAGSDTEDSAFVSETPQGDGETSSARSGPAAASPSSRVSE</sequence>
<keyword evidence="3" id="KW-0176">Collagen</keyword>
<dbReference type="EC" id="2.4.1.50" evidence="3"/>
<accession>A0A852U3B8</accession>
<organism evidence="3 4">
    <name type="scientific">Spinactinospora alkalitolerans</name>
    <dbReference type="NCBI Taxonomy" id="687207"/>
    <lineage>
        <taxon>Bacteria</taxon>
        <taxon>Bacillati</taxon>
        <taxon>Actinomycetota</taxon>
        <taxon>Actinomycetes</taxon>
        <taxon>Streptosporangiales</taxon>
        <taxon>Nocardiopsidaceae</taxon>
        <taxon>Spinactinospora</taxon>
    </lineage>
</organism>
<feature type="compositionally biased region" description="Polar residues" evidence="1">
    <location>
        <begin position="217"/>
        <end position="227"/>
    </location>
</feature>
<name>A0A852U3B8_9ACTN</name>
<feature type="domain" description="Glycosyl transferase family 25" evidence="2">
    <location>
        <begin position="51"/>
        <end position="97"/>
    </location>
</feature>
<protein>
    <submittedName>
        <fullName evidence="3">Collagen beta-1,O-galactosyltransferase</fullName>
        <ecNumber evidence="3">2.4.1.50</ecNumber>
    </submittedName>
</protein>
<evidence type="ECO:0000256" key="1">
    <source>
        <dbReference type="SAM" id="MobiDB-lite"/>
    </source>
</evidence>
<keyword evidence="4" id="KW-1185">Reference proteome</keyword>
<evidence type="ECO:0000259" key="2">
    <source>
        <dbReference type="Pfam" id="PF01755"/>
    </source>
</evidence>
<dbReference type="EMBL" id="JACCCC010000001">
    <property type="protein sequence ID" value="NYE50718.1"/>
    <property type="molecule type" value="Genomic_DNA"/>
</dbReference>
<feature type="compositionally biased region" description="Low complexity" evidence="1">
    <location>
        <begin position="228"/>
        <end position="245"/>
    </location>
</feature>
<evidence type="ECO:0000313" key="4">
    <source>
        <dbReference type="Proteomes" id="UP000589036"/>
    </source>
</evidence>
<dbReference type="GO" id="GO:0050211">
    <property type="term" value="F:procollagen galactosyltransferase activity"/>
    <property type="evidence" value="ECO:0007669"/>
    <property type="project" value="UniProtKB-EC"/>
</dbReference>
<gene>
    <name evidence="3" type="ORF">HDA32_005838</name>
</gene>
<evidence type="ECO:0000313" key="3">
    <source>
        <dbReference type="EMBL" id="NYE50718.1"/>
    </source>
</evidence>
<dbReference type="CDD" id="cd06532">
    <property type="entry name" value="Glyco_transf_25"/>
    <property type="match status" value="1"/>
</dbReference>
<dbReference type="AlphaFoldDB" id="A0A852U3B8"/>